<dbReference type="InterPro" id="IPR022441">
    <property type="entry name" value="Para_beta_helix_rpt-2"/>
</dbReference>
<dbReference type="PANTHER" id="PTHR36453:SF1">
    <property type="entry name" value="RIGHT HANDED BETA HELIX DOMAIN-CONTAINING PROTEIN"/>
    <property type="match status" value="1"/>
</dbReference>
<geneLocation type="plasmid" evidence="4 5">
    <name>AbAZ39_p1</name>
</geneLocation>
<organism evidence="4 5">
    <name type="scientific">Azospirillum argentinense</name>
    <dbReference type="NCBI Taxonomy" id="2970906"/>
    <lineage>
        <taxon>Bacteria</taxon>
        <taxon>Pseudomonadati</taxon>
        <taxon>Pseudomonadota</taxon>
        <taxon>Alphaproteobacteria</taxon>
        <taxon>Rhodospirillales</taxon>
        <taxon>Azospirillaceae</taxon>
        <taxon>Azospirillum</taxon>
    </lineage>
</organism>
<dbReference type="NCBIfam" id="TIGR03804">
    <property type="entry name" value="para_beta_helix"/>
    <property type="match status" value="2"/>
</dbReference>
<evidence type="ECO:0008006" key="6">
    <source>
        <dbReference type="Google" id="ProtNLM"/>
    </source>
</evidence>
<feature type="region of interest" description="Disordered" evidence="1">
    <location>
        <begin position="271"/>
        <end position="294"/>
    </location>
</feature>
<evidence type="ECO:0000313" key="5">
    <source>
        <dbReference type="Proteomes" id="UP000027186"/>
    </source>
</evidence>
<feature type="compositionally biased region" description="Pro residues" evidence="1">
    <location>
        <begin position="277"/>
        <end position="293"/>
    </location>
</feature>
<evidence type="ECO:0000259" key="2">
    <source>
        <dbReference type="Pfam" id="PF13229"/>
    </source>
</evidence>
<evidence type="ECO:0000259" key="3">
    <source>
        <dbReference type="Pfam" id="PF16841"/>
    </source>
</evidence>
<dbReference type="KEGG" id="abq:ABAZ39_21090"/>
<proteinExistence type="predicted"/>
<protein>
    <recommendedName>
        <fullName evidence="6">Parallel beta helix pectate lyase-like protein</fullName>
    </recommendedName>
</protein>
<dbReference type="Gene3D" id="2.160.20.10">
    <property type="entry name" value="Single-stranded right-handed beta-helix, Pectin lyase-like"/>
    <property type="match status" value="3"/>
</dbReference>
<reference evidence="4 5" key="1">
    <citation type="journal article" date="2014" name="Genome Announc.">
        <title>Complete Genome Sequence of the Model Rhizosphere Strain Azospirillum brasilense Az39, Successfully Applied in Agriculture.</title>
        <authorList>
            <person name="Rivera D."/>
            <person name="Revale S."/>
            <person name="Molina R."/>
            <person name="Gualpa J."/>
            <person name="Puente M."/>
            <person name="Maroniche G."/>
            <person name="Paris G."/>
            <person name="Baker D."/>
            <person name="Clavijo B."/>
            <person name="McLay K."/>
            <person name="Spaepen S."/>
            <person name="Perticari A."/>
            <person name="Vazquez M."/>
            <person name="Wisniewski-Dye F."/>
            <person name="Watkins C."/>
            <person name="Martinez-Abarca F."/>
            <person name="Vanderleyden J."/>
            <person name="Cassan F."/>
        </authorList>
    </citation>
    <scope>NUCLEOTIDE SEQUENCE [LARGE SCALE GENOMIC DNA]</scope>
    <source>
        <strain evidence="4 5">Az39</strain>
        <plasmid evidence="4">AbAZ39_p1</plasmid>
    </source>
</reference>
<dbReference type="EMBL" id="CP007794">
    <property type="protein sequence ID" value="AIB14413.1"/>
    <property type="molecule type" value="Genomic_DNA"/>
</dbReference>
<feature type="domain" description="Carbohydrate binding module xylan-binding" evidence="3">
    <location>
        <begin position="13"/>
        <end position="103"/>
    </location>
</feature>
<dbReference type="InterPro" id="IPR006626">
    <property type="entry name" value="PbH1"/>
</dbReference>
<dbReference type="Pfam" id="PF13229">
    <property type="entry name" value="Beta_helix"/>
    <property type="match status" value="1"/>
</dbReference>
<dbReference type="RefSeq" id="WP_051658299.1">
    <property type="nucleotide sequence ID" value="NZ_CP007794.1"/>
</dbReference>
<dbReference type="PANTHER" id="PTHR36453">
    <property type="entry name" value="SECRETED PROTEIN-RELATED"/>
    <property type="match status" value="1"/>
</dbReference>
<feature type="domain" description="Carbohydrate binding module xylan-binding" evidence="3">
    <location>
        <begin position="147"/>
        <end position="233"/>
    </location>
</feature>
<dbReference type="Gene3D" id="2.60.60.40">
    <property type="match status" value="2"/>
</dbReference>
<dbReference type="Pfam" id="PF16841">
    <property type="entry name" value="CBM60"/>
    <property type="match status" value="2"/>
</dbReference>
<dbReference type="AlphaFoldDB" id="A0A060DTF7"/>
<dbReference type="SUPFAM" id="SSF51126">
    <property type="entry name" value="Pectin lyase-like"/>
    <property type="match status" value="1"/>
</dbReference>
<evidence type="ECO:0000256" key="1">
    <source>
        <dbReference type="SAM" id="MobiDB-lite"/>
    </source>
</evidence>
<feature type="domain" description="Right handed beta helix" evidence="2">
    <location>
        <begin position="552"/>
        <end position="715"/>
    </location>
</feature>
<dbReference type="Proteomes" id="UP000027186">
    <property type="component" value="Plasmid AbAZ39_p1"/>
</dbReference>
<dbReference type="InterPro" id="IPR031768">
    <property type="entry name" value="CBM60_xylan-bd"/>
</dbReference>
<dbReference type="SMART" id="SM00710">
    <property type="entry name" value="PbH1"/>
    <property type="match status" value="9"/>
</dbReference>
<accession>A0A060DTF7</accession>
<name>A0A060DTF7_9PROT</name>
<keyword evidence="4" id="KW-0614">Plasmid</keyword>
<dbReference type="InterPro" id="IPR012334">
    <property type="entry name" value="Pectin_lyas_fold"/>
</dbReference>
<gene>
    <name evidence="4" type="ORF">ABAZ39_21090</name>
</gene>
<sequence length="931" mass="97221">MASTTTGKTDAKIVVSAYGQSAGGIWPHFRLLIDGVEVGQATVNATSPTAYSFTVPVTAAQAHKVQIQYDNDAMVNGQDRSLIVSGVSINGKTHKPTDANVTYDKGALDGKDVVKGQSGMWWNGTLVVDTPAADFPAPAAPVAGSSTFVVNAQGIAAGGTNAHFNLLVDGKKVGEGTVGTAAKDYSFTANVAPDQAHKVQIQYDNDAVVNGQDRSLIVNKVTINGKSVSATDSIVTYDKGALDGKDVVKGQSGMWWNGTLVVDADKSFFATGGSTPAPTPTPTPNPTPSPAPTGPAFFVATNGNDKWSGKLAAPNADGTDGPKATLTAARDAMRADPNIDVTYVRGGDYYMKDMLWLDGQDSGVRFAAYGSEKPVFHGGSLVDNWVSRGNGLYSAQLPGGSKAVLDLSMDGDRQTVARTPNADPSHPIDGGWLIATKAGANAYTQFGFKAGAIPTYSSTDGLMVSVFSQHGYDNMTVPVKSIDYGSNTITLAQNTYDALGAGSRFYLFNGKDQLDAPREWFFDKASNQVLFKPEGGAVAGHKVVAAQLPVLIGLGGAKNVTIEGLTLTDGAPDGHAVYANNAAGLTFKNNTVTNTGYGITVEGSANSTVSGNHFAETGREAVYVKAGSNFTKVSDNLIQHASAVDHGGDALWVNGSNDVTITHNQIEDTPGKAIAVGSVQASGDATYRATITYNKIVGANQETSDGGGIYLINRQQDLAGHTVAYNEVSGTTAFGNVTWDGKVSPTFLDPTKLVSWGIYLDDWTSGTTVKGNVVHDNVGGIFLHGGWNNTVTDNILADNLGTQIGLQQSVGWGGWKGTPMANNTITQNIVDAGDGRAVNIDGPKTAGTFTGNFYADLNPNEALFQVWPQVMANGATGTLAQWQAAGYDKGSFTFDPQFTDAAHDNFAPVAGSAVYQHGFDPLPFDQIGLLG</sequence>
<dbReference type="InterPro" id="IPR011050">
    <property type="entry name" value="Pectin_lyase_fold/virulence"/>
</dbReference>
<dbReference type="InterPro" id="IPR039448">
    <property type="entry name" value="Beta_helix"/>
</dbReference>
<evidence type="ECO:0000313" key="4">
    <source>
        <dbReference type="EMBL" id="AIB14413.1"/>
    </source>
</evidence>